<dbReference type="OrthoDB" id="9811476at2"/>
<keyword evidence="9 12" id="KW-0456">Lyase</keyword>
<dbReference type="InterPro" id="IPR050147">
    <property type="entry name" value="Ser/Thr_Dehydratase"/>
</dbReference>
<keyword evidence="6 12" id="KW-0028">Amino-acid biosynthesis</keyword>
<dbReference type="InterPro" id="IPR001926">
    <property type="entry name" value="TrpB-like_PALP"/>
</dbReference>
<evidence type="ECO:0000256" key="2">
    <source>
        <dbReference type="ARBA" id="ARBA00001933"/>
    </source>
</evidence>
<dbReference type="PROSITE" id="PS00165">
    <property type="entry name" value="DEHYDRATASE_SER_THR"/>
    <property type="match status" value="1"/>
</dbReference>
<dbReference type="GO" id="GO:0006565">
    <property type="term" value="P:L-serine catabolic process"/>
    <property type="evidence" value="ECO:0007669"/>
    <property type="project" value="TreeGrafter"/>
</dbReference>
<evidence type="ECO:0000256" key="3">
    <source>
        <dbReference type="ARBA" id="ARBA00004810"/>
    </source>
</evidence>
<evidence type="ECO:0000256" key="5">
    <source>
        <dbReference type="ARBA" id="ARBA00011881"/>
    </source>
</evidence>
<dbReference type="AlphaFoldDB" id="A0A2N6VKE1"/>
<dbReference type="SUPFAM" id="SSF55021">
    <property type="entry name" value="ACT-like"/>
    <property type="match status" value="1"/>
</dbReference>
<keyword evidence="8 12" id="KW-0663">Pyridoxal phosphate</keyword>
<dbReference type="GO" id="GO:0006567">
    <property type="term" value="P:L-threonine catabolic process"/>
    <property type="evidence" value="ECO:0007669"/>
    <property type="project" value="TreeGrafter"/>
</dbReference>
<dbReference type="NCBIfam" id="NF006390">
    <property type="entry name" value="PRK08639.1"/>
    <property type="match status" value="1"/>
</dbReference>
<gene>
    <name evidence="12" type="primary">ilvA</name>
    <name evidence="14" type="ORF">CJ199_11180</name>
</gene>
<dbReference type="InterPro" id="IPR011820">
    <property type="entry name" value="IlvA"/>
</dbReference>
<dbReference type="PANTHER" id="PTHR48078:SF11">
    <property type="entry name" value="THREONINE DEHYDRATASE, MITOCHONDRIAL"/>
    <property type="match status" value="1"/>
</dbReference>
<dbReference type="RefSeq" id="WP_102239595.1">
    <property type="nucleotide sequence ID" value="NZ_PNHK01000005.1"/>
</dbReference>
<comment type="subunit">
    <text evidence="5 12">Homotetramer.</text>
</comment>
<evidence type="ECO:0000256" key="9">
    <source>
        <dbReference type="ARBA" id="ARBA00023239"/>
    </source>
</evidence>
<reference evidence="14 15" key="1">
    <citation type="submission" date="2017-09" db="EMBL/GenBank/DDBJ databases">
        <title>Bacterial strain isolated from the female urinary microbiota.</title>
        <authorList>
            <person name="Thomas-White K."/>
            <person name="Kumar N."/>
            <person name="Forster S."/>
            <person name="Putonti C."/>
            <person name="Lawley T."/>
            <person name="Wolfe A.J."/>
        </authorList>
    </citation>
    <scope>NUCLEOTIDE SEQUENCE [LARGE SCALE GENOMIC DNA]</scope>
    <source>
        <strain evidence="14 15">UMB1301</strain>
    </source>
</reference>
<keyword evidence="10 12" id="KW-0100">Branched-chain amino acid biosynthesis</keyword>
<dbReference type="NCBIfam" id="TIGR02079">
    <property type="entry name" value="THD1"/>
    <property type="match status" value="1"/>
</dbReference>
<dbReference type="InterPro" id="IPR000634">
    <property type="entry name" value="Ser/Thr_deHydtase_PyrdxlP-BS"/>
</dbReference>
<protein>
    <recommendedName>
        <fullName evidence="12">L-threonine dehydratase</fullName>
        <ecNumber evidence="12">4.3.1.19</ecNumber>
    </recommendedName>
    <alternativeName>
        <fullName evidence="12">Threonine deaminase</fullName>
    </alternativeName>
</protein>
<dbReference type="InterPro" id="IPR045865">
    <property type="entry name" value="ACT-like_dom_sf"/>
</dbReference>
<comment type="cofactor">
    <cofactor evidence="2 12">
        <name>pyridoxal 5'-phosphate</name>
        <dbReference type="ChEBI" id="CHEBI:597326"/>
    </cofactor>
</comment>
<dbReference type="Pfam" id="PF00585">
    <property type="entry name" value="Thr_dehydrat_C"/>
    <property type="match status" value="1"/>
</dbReference>
<evidence type="ECO:0000259" key="13">
    <source>
        <dbReference type="PROSITE" id="PS51672"/>
    </source>
</evidence>
<name>A0A2N6VKE1_9MICO</name>
<dbReference type="FunFam" id="3.40.50.1100:FF:000005">
    <property type="entry name" value="Threonine dehydratase catabolic"/>
    <property type="match status" value="1"/>
</dbReference>
<evidence type="ECO:0000313" key="15">
    <source>
        <dbReference type="Proteomes" id="UP000235598"/>
    </source>
</evidence>
<dbReference type="GO" id="GO:0030170">
    <property type="term" value="F:pyridoxal phosphate binding"/>
    <property type="evidence" value="ECO:0007669"/>
    <property type="project" value="InterPro"/>
</dbReference>
<dbReference type="SUPFAM" id="SSF53686">
    <property type="entry name" value="Tryptophan synthase beta subunit-like PLP-dependent enzymes"/>
    <property type="match status" value="1"/>
</dbReference>
<dbReference type="EC" id="4.3.1.19" evidence="12"/>
<dbReference type="Gene3D" id="3.40.50.1100">
    <property type="match status" value="2"/>
</dbReference>
<dbReference type="PANTHER" id="PTHR48078">
    <property type="entry name" value="THREONINE DEHYDRATASE, MITOCHONDRIAL-RELATED"/>
    <property type="match status" value="1"/>
</dbReference>
<comment type="pathway">
    <text evidence="3 12">Amino-acid biosynthesis; L-isoleucine biosynthesis; 2-oxobutanoate from L-threonine: step 1/1.</text>
</comment>
<feature type="domain" description="ACT-like" evidence="13">
    <location>
        <begin position="350"/>
        <end position="424"/>
    </location>
</feature>
<dbReference type="PROSITE" id="PS51672">
    <property type="entry name" value="ACT_LIKE"/>
    <property type="match status" value="1"/>
</dbReference>
<dbReference type="CDD" id="cd01562">
    <property type="entry name" value="Thr-dehyd"/>
    <property type="match status" value="1"/>
</dbReference>
<sequence>MHNGGVLVEGQKTTNPPTVSDIEDAAKRIADCVITSPLHISERLSEATGATVYLKREDLQPVRSYKIRGAFNFLLQLDAKEREHGVVCASAGNHAQGFARACNTLGVEGRIFVPKTTPRQKIDRIRHFGGDRISITVAGSTYDDASELAKKHAATSGALVVSAFDDPRTIAGQGTISAEITDQLGFAPDTVVVPVGGGGLLAGMAEYCHHRTPNSRVVGVEPAGAACMTAALATGAPVQLDTVDSFADGAAVRRAGDLTYAMVRDLGLPITTVDEGRVAKEMVDLYQVDGIIAEPAGAISPASIGPAGSDVPVPVEAGSTVVCVISGGNNDLSRYSEVLERALVWEGLQHYFIVNFPQEPGALRRFLDNVLGPDDDVSMFEYVKRSDREIGPAFVGITLGRAQDLPGLLERMDESPLEIERVSQDSPLFRMFV</sequence>
<dbReference type="EMBL" id="PNHK01000005">
    <property type="protein sequence ID" value="PMD04610.1"/>
    <property type="molecule type" value="Genomic_DNA"/>
</dbReference>
<evidence type="ECO:0000256" key="8">
    <source>
        <dbReference type="ARBA" id="ARBA00022898"/>
    </source>
</evidence>
<dbReference type="UniPathway" id="UPA00047">
    <property type="reaction ID" value="UER00054"/>
</dbReference>
<accession>A0A2N6VKE1</accession>
<comment type="similarity">
    <text evidence="4 12">Belongs to the serine/threonine dehydratase family.</text>
</comment>
<dbReference type="InterPro" id="IPR036052">
    <property type="entry name" value="TrpB-like_PALP_sf"/>
</dbReference>
<dbReference type="Gene3D" id="3.40.1020.10">
    <property type="entry name" value="Biosynthetic Threonine Deaminase, Domain 3"/>
    <property type="match status" value="1"/>
</dbReference>
<evidence type="ECO:0000256" key="7">
    <source>
        <dbReference type="ARBA" id="ARBA00022624"/>
    </source>
</evidence>
<dbReference type="GO" id="GO:0004794">
    <property type="term" value="F:threonine deaminase activity"/>
    <property type="evidence" value="ECO:0007669"/>
    <property type="project" value="UniProtKB-UniRule"/>
</dbReference>
<evidence type="ECO:0000256" key="10">
    <source>
        <dbReference type="ARBA" id="ARBA00023304"/>
    </source>
</evidence>
<keyword evidence="7 12" id="KW-0412">Isoleucine biosynthesis</keyword>
<dbReference type="Pfam" id="PF00291">
    <property type="entry name" value="PALP"/>
    <property type="match status" value="1"/>
</dbReference>
<dbReference type="GO" id="GO:0003941">
    <property type="term" value="F:L-serine ammonia-lyase activity"/>
    <property type="evidence" value="ECO:0007669"/>
    <property type="project" value="TreeGrafter"/>
</dbReference>
<comment type="catalytic activity">
    <reaction evidence="1 12">
        <text>L-threonine = 2-oxobutanoate + NH4(+)</text>
        <dbReference type="Rhea" id="RHEA:22108"/>
        <dbReference type="ChEBI" id="CHEBI:16763"/>
        <dbReference type="ChEBI" id="CHEBI:28938"/>
        <dbReference type="ChEBI" id="CHEBI:57926"/>
        <dbReference type="EC" id="4.3.1.19"/>
    </reaction>
</comment>
<dbReference type="InterPro" id="IPR038110">
    <property type="entry name" value="TD_ACT-like_sf"/>
</dbReference>
<proteinExistence type="inferred from homology"/>
<evidence type="ECO:0000256" key="4">
    <source>
        <dbReference type="ARBA" id="ARBA00010869"/>
    </source>
</evidence>
<organism evidence="14 15">
    <name type="scientific">Brevibacterium paucivorans</name>
    <dbReference type="NCBI Taxonomy" id="170994"/>
    <lineage>
        <taxon>Bacteria</taxon>
        <taxon>Bacillati</taxon>
        <taxon>Actinomycetota</taxon>
        <taxon>Actinomycetes</taxon>
        <taxon>Micrococcales</taxon>
        <taxon>Brevibacteriaceae</taxon>
        <taxon>Brevibacterium</taxon>
    </lineage>
</organism>
<comment type="function">
    <text evidence="11 12">Catalyzes the anaerobic formation of alpha-ketobutyrate and ammonia from threonine in a two-step reaction. The first step involved a dehydration of threonine and a production of enamine intermediates (aminocrotonate), which tautomerizes to its imine form (iminobutyrate). Both intermediates are unstable and short-lived. The second step is the nonenzymatic hydrolysis of the enamine/imine intermediates to form 2-ketobutyrate and free ammonia. In the low water environment of the cell, the second step is accelerated by RidA.</text>
</comment>
<comment type="caution">
    <text evidence="14">The sequence shown here is derived from an EMBL/GenBank/DDBJ whole genome shotgun (WGS) entry which is preliminary data.</text>
</comment>
<dbReference type="GO" id="GO:0009097">
    <property type="term" value="P:isoleucine biosynthetic process"/>
    <property type="evidence" value="ECO:0007669"/>
    <property type="project" value="UniProtKB-UniRule"/>
</dbReference>
<dbReference type="InterPro" id="IPR001721">
    <property type="entry name" value="TD_ACT-like"/>
</dbReference>
<evidence type="ECO:0000256" key="6">
    <source>
        <dbReference type="ARBA" id="ARBA00022605"/>
    </source>
</evidence>
<dbReference type="Proteomes" id="UP000235598">
    <property type="component" value="Unassembled WGS sequence"/>
</dbReference>
<evidence type="ECO:0000256" key="11">
    <source>
        <dbReference type="ARBA" id="ARBA00025527"/>
    </source>
</evidence>
<evidence type="ECO:0000256" key="12">
    <source>
        <dbReference type="RuleBase" id="RU362012"/>
    </source>
</evidence>
<evidence type="ECO:0000256" key="1">
    <source>
        <dbReference type="ARBA" id="ARBA00001274"/>
    </source>
</evidence>
<evidence type="ECO:0000313" key="14">
    <source>
        <dbReference type="EMBL" id="PMD04610.1"/>
    </source>
</evidence>